<dbReference type="InterPro" id="IPR000184">
    <property type="entry name" value="Bac_surfAg_D15"/>
</dbReference>
<evidence type="ECO:0000256" key="2">
    <source>
        <dbReference type="ARBA" id="ARBA00023136"/>
    </source>
</evidence>
<evidence type="ECO:0000313" key="4">
    <source>
        <dbReference type="EMBL" id="MDN3723546.1"/>
    </source>
</evidence>
<sequence length="364" mass="42034">MIALPIFGFSQDGKQIIDSMVVRSKDSVKVKKFTFNGYPYAFYSPETQAAVGAGGIILFYTKNDSKNLRPSKIGFGAFYTSNKQYKFSVNPSIYFNSNNLVVQMPVSFSFSQDKFWGIGNETIETGTEDFLREDFNIQLEVQIPPFLFFSDRFGFVLDYKHTTIVDVEENQFLIDETVIGYEGGDIFGAGIDLVWDRRDNLFYPTSGHYQFIKLLVYTEPSDYTYTTFEIDVRYYKKIFKNQVLATNFYFKNVSGDVPFYELPALGGHQRMRGYFLGRYRDNNYFSLQTEYRQYFWKSWGFVAFGGIGDVSSEITDLNLKELKYSFGGGLRYLFNKKEHVNLRMDIGVGRDGTTGIYFGIEEAF</sequence>
<protein>
    <recommendedName>
        <fullName evidence="3">Bacterial surface antigen (D15) domain-containing protein</fullName>
    </recommendedName>
</protein>
<proteinExistence type="predicted"/>
<reference evidence="4 5" key="1">
    <citation type="submission" date="2023-06" db="EMBL/GenBank/DDBJ databases">
        <authorList>
            <person name="Ye Y.-Q."/>
            <person name="Du Z.-J."/>
        </authorList>
    </citation>
    <scope>NUCLEOTIDE SEQUENCE [LARGE SCALE GENOMIC DNA]</scope>
    <source>
        <strain evidence="4 5">SDUM287046</strain>
    </source>
</reference>
<comment type="caution">
    <text evidence="4">The sequence shown here is derived from an EMBL/GenBank/DDBJ whole genome shotgun (WGS) entry which is preliminary data.</text>
</comment>
<keyword evidence="5" id="KW-1185">Reference proteome</keyword>
<feature type="domain" description="Bacterial surface antigen (D15)" evidence="3">
    <location>
        <begin position="85"/>
        <end position="364"/>
    </location>
</feature>
<evidence type="ECO:0000259" key="3">
    <source>
        <dbReference type="Pfam" id="PF01103"/>
    </source>
</evidence>
<keyword evidence="2" id="KW-0472">Membrane</keyword>
<evidence type="ECO:0000313" key="5">
    <source>
        <dbReference type="Proteomes" id="UP001244787"/>
    </source>
</evidence>
<dbReference type="RefSeq" id="WP_290253638.1">
    <property type="nucleotide sequence ID" value="NZ_JAUGQQ010000002.1"/>
</dbReference>
<dbReference type="Pfam" id="PF01103">
    <property type="entry name" value="Omp85"/>
    <property type="match status" value="1"/>
</dbReference>
<dbReference type="EMBL" id="JAUGQQ010000002">
    <property type="protein sequence ID" value="MDN3723546.1"/>
    <property type="molecule type" value="Genomic_DNA"/>
</dbReference>
<comment type="subcellular location">
    <subcellularLocation>
        <location evidence="1">Membrane</location>
    </subcellularLocation>
</comment>
<accession>A0ABT8DHV1</accession>
<name>A0ABT8DHV1_9FLAO</name>
<evidence type="ECO:0000256" key="1">
    <source>
        <dbReference type="ARBA" id="ARBA00004370"/>
    </source>
</evidence>
<organism evidence="4 5">
    <name type="scientific">Aequorivita aurantiaca</name>
    <dbReference type="NCBI Taxonomy" id="3053356"/>
    <lineage>
        <taxon>Bacteria</taxon>
        <taxon>Pseudomonadati</taxon>
        <taxon>Bacteroidota</taxon>
        <taxon>Flavobacteriia</taxon>
        <taxon>Flavobacteriales</taxon>
        <taxon>Flavobacteriaceae</taxon>
        <taxon>Aequorivita</taxon>
    </lineage>
</organism>
<gene>
    <name evidence="4" type="ORF">QRD02_04070</name>
</gene>
<dbReference type="Gene3D" id="2.40.160.50">
    <property type="entry name" value="membrane protein fhac: a member of the omp85/tpsb transporter family"/>
    <property type="match status" value="1"/>
</dbReference>
<dbReference type="Proteomes" id="UP001244787">
    <property type="component" value="Unassembled WGS sequence"/>
</dbReference>